<dbReference type="InterPro" id="IPR033916">
    <property type="entry name" value="ML_Npc2-like"/>
</dbReference>
<dbReference type="GO" id="GO:0032367">
    <property type="term" value="P:intracellular cholesterol transport"/>
    <property type="evidence" value="ECO:0007669"/>
    <property type="project" value="InterPro"/>
</dbReference>
<dbReference type="InParanoid" id="A0A0P9A2G7"/>
<dbReference type="CDD" id="cd00916">
    <property type="entry name" value="Npc2_like"/>
    <property type="match status" value="1"/>
</dbReference>
<keyword evidence="2" id="KW-0964">Secreted</keyword>
<evidence type="ECO:0000256" key="4">
    <source>
        <dbReference type="SAM" id="SignalP"/>
    </source>
</evidence>
<dbReference type="STRING" id="7217.A0A0P9A2G7"/>
<sequence>MRGAIMGYYLKILLAICAIHELTGGVIRSTTDAAYKKYLALKSLPFEDCASSSSLYQVNYLQIESCTTLPCSMARNATIKVTVRFDDNGNGVTFLKHEVNWVFNYIRTDAEITPDPCDGDHGCIESASDGKSYWANIFVDESLPVMRGSMLWESKDATDQNLICFQVPVVITV</sequence>
<dbReference type="SMART" id="SM00737">
    <property type="entry name" value="ML"/>
    <property type="match status" value="1"/>
</dbReference>
<dbReference type="GeneID" id="6498904"/>
<dbReference type="AlphaFoldDB" id="A0A0P9A2G7"/>
<dbReference type="Pfam" id="PF02221">
    <property type="entry name" value="E1_DerP2_DerF2"/>
    <property type="match status" value="1"/>
</dbReference>
<dbReference type="Proteomes" id="UP000007801">
    <property type="component" value="Unassembled WGS sequence"/>
</dbReference>
<feature type="domain" description="MD-2-related lipid-recognition" evidence="5">
    <location>
        <begin position="46"/>
        <end position="169"/>
    </location>
</feature>
<organism evidence="6 7">
    <name type="scientific">Drosophila ananassae</name>
    <name type="common">Fruit fly</name>
    <dbReference type="NCBI Taxonomy" id="7217"/>
    <lineage>
        <taxon>Eukaryota</taxon>
        <taxon>Metazoa</taxon>
        <taxon>Ecdysozoa</taxon>
        <taxon>Arthropoda</taxon>
        <taxon>Hexapoda</taxon>
        <taxon>Insecta</taxon>
        <taxon>Pterygota</taxon>
        <taxon>Neoptera</taxon>
        <taxon>Endopterygota</taxon>
        <taxon>Diptera</taxon>
        <taxon>Brachycera</taxon>
        <taxon>Muscomorpha</taxon>
        <taxon>Ephydroidea</taxon>
        <taxon>Drosophilidae</taxon>
        <taxon>Drosophila</taxon>
        <taxon>Sophophora</taxon>
    </lineage>
</organism>
<dbReference type="SUPFAM" id="SSF81296">
    <property type="entry name" value="E set domains"/>
    <property type="match status" value="1"/>
</dbReference>
<feature type="chain" id="PRO_5006155043" evidence="4">
    <location>
        <begin position="25"/>
        <end position="173"/>
    </location>
</feature>
<dbReference type="CTD" id="42864"/>
<evidence type="ECO:0000256" key="3">
    <source>
        <dbReference type="ARBA" id="ARBA00022729"/>
    </source>
</evidence>
<dbReference type="OrthoDB" id="6489092at2759"/>
<dbReference type="Gene3D" id="2.60.40.770">
    <property type="match status" value="1"/>
</dbReference>
<accession>A0A0P9A2G7</accession>
<keyword evidence="7" id="KW-1185">Reference proteome</keyword>
<evidence type="ECO:0000256" key="2">
    <source>
        <dbReference type="ARBA" id="ARBA00022525"/>
    </source>
</evidence>
<evidence type="ECO:0000313" key="6">
    <source>
        <dbReference type="EMBL" id="KPU80730.1"/>
    </source>
</evidence>
<comment type="subcellular location">
    <subcellularLocation>
        <location evidence="1">Secreted</location>
    </subcellularLocation>
</comment>
<evidence type="ECO:0000256" key="1">
    <source>
        <dbReference type="ARBA" id="ARBA00004613"/>
    </source>
</evidence>
<keyword evidence="3 4" id="KW-0732">Signal</keyword>
<name>A0A0P9A2G7_DROAN</name>
<protein>
    <submittedName>
        <fullName evidence="6">Uncharacterized protein, isoform B</fullName>
    </submittedName>
</protein>
<dbReference type="FunCoup" id="A0A0P9A2G7">
    <property type="interactions" value="2"/>
</dbReference>
<evidence type="ECO:0000259" key="5">
    <source>
        <dbReference type="SMART" id="SM00737"/>
    </source>
</evidence>
<reference evidence="6 7" key="1">
    <citation type="journal article" date="2007" name="Nature">
        <title>Evolution of genes and genomes on the Drosophila phylogeny.</title>
        <authorList>
            <consortium name="Drosophila 12 Genomes Consortium"/>
            <person name="Clark A.G."/>
            <person name="Eisen M.B."/>
            <person name="Smith D.R."/>
            <person name="Bergman C.M."/>
            <person name="Oliver B."/>
            <person name="Markow T.A."/>
            <person name="Kaufman T.C."/>
            <person name="Kellis M."/>
            <person name="Gelbart W."/>
            <person name="Iyer V.N."/>
            <person name="Pollard D.A."/>
            <person name="Sackton T.B."/>
            <person name="Larracuente A.M."/>
            <person name="Singh N.D."/>
            <person name="Abad J.P."/>
            <person name="Abt D.N."/>
            <person name="Adryan B."/>
            <person name="Aguade M."/>
            <person name="Akashi H."/>
            <person name="Anderson W.W."/>
            <person name="Aquadro C.F."/>
            <person name="Ardell D.H."/>
            <person name="Arguello R."/>
            <person name="Artieri C.G."/>
            <person name="Barbash D.A."/>
            <person name="Barker D."/>
            <person name="Barsanti P."/>
            <person name="Batterham P."/>
            <person name="Batzoglou S."/>
            <person name="Begun D."/>
            <person name="Bhutkar A."/>
            <person name="Blanco E."/>
            <person name="Bosak S.A."/>
            <person name="Bradley R.K."/>
            <person name="Brand A.D."/>
            <person name="Brent M.R."/>
            <person name="Brooks A.N."/>
            <person name="Brown R.H."/>
            <person name="Butlin R.K."/>
            <person name="Caggese C."/>
            <person name="Calvi B.R."/>
            <person name="Bernardo de Carvalho A."/>
            <person name="Caspi A."/>
            <person name="Castrezana S."/>
            <person name="Celniker S.E."/>
            <person name="Chang J.L."/>
            <person name="Chapple C."/>
            <person name="Chatterji S."/>
            <person name="Chinwalla A."/>
            <person name="Civetta A."/>
            <person name="Clifton S.W."/>
            <person name="Comeron J.M."/>
            <person name="Costello J.C."/>
            <person name="Coyne J.A."/>
            <person name="Daub J."/>
            <person name="David R.G."/>
            <person name="Delcher A.L."/>
            <person name="Delehaunty K."/>
            <person name="Do C.B."/>
            <person name="Ebling H."/>
            <person name="Edwards K."/>
            <person name="Eickbush T."/>
            <person name="Evans J.D."/>
            <person name="Filipski A."/>
            <person name="Findeiss S."/>
            <person name="Freyhult E."/>
            <person name="Fulton L."/>
            <person name="Fulton R."/>
            <person name="Garcia A.C."/>
            <person name="Gardiner A."/>
            <person name="Garfield D.A."/>
            <person name="Garvin B.E."/>
            <person name="Gibson G."/>
            <person name="Gilbert D."/>
            <person name="Gnerre S."/>
            <person name="Godfrey J."/>
            <person name="Good R."/>
            <person name="Gotea V."/>
            <person name="Gravely B."/>
            <person name="Greenberg A.J."/>
            <person name="Griffiths-Jones S."/>
            <person name="Gross S."/>
            <person name="Guigo R."/>
            <person name="Gustafson E.A."/>
            <person name="Haerty W."/>
            <person name="Hahn M.W."/>
            <person name="Halligan D.L."/>
            <person name="Halpern A.L."/>
            <person name="Halter G.M."/>
            <person name="Han M.V."/>
            <person name="Heger A."/>
            <person name="Hillier L."/>
            <person name="Hinrichs A.S."/>
            <person name="Holmes I."/>
            <person name="Hoskins R.A."/>
            <person name="Hubisz M.J."/>
            <person name="Hultmark D."/>
            <person name="Huntley M.A."/>
            <person name="Jaffe D.B."/>
            <person name="Jagadeeshan S."/>
            <person name="Jeck W.R."/>
            <person name="Johnson J."/>
            <person name="Jones C.D."/>
            <person name="Jordan W.C."/>
            <person name="Karpen G.H."/>
            <person name="Kataoka E."/>
            <person name="Keightley P.D."/>
            <person name="Kheradpour P."/>
            <person name="Kirkness E.F."/>
            <person name="Koerich L.B."/>
            <person name="Kristiansen K."/>
            <person name="Kudrna D."/>
            <person name="Kulathinal R.J."/>
            <person name="Kumar S."/>
            <person name="Kwok R."/>
            <person name="Lander E."/>
            <person name="Langley C.H."/>
            <person name="Lapoint R."/>
            <person name="Lazzaro B.P."/>
            <person name="Lee S.J."/>
            <person name="Levesque L."/>
            <person name="Li R."/>
            <person name="Lin C.F."/>
            <person name="Lin M.F."/>
            <person name="Lindblad-Toh K."/>
            <person name="Llopart A."/>
            <person name="Long M."/>
            <person name="Low L."/>
            <person name="Lozovsky E."/>
            <person name="Lu J."/>
            <person name="Luo M."/>
            <person name="Machado C.A."/>
            <person name="Makalowski W."/>
            <person name="Marzo M."/>
            <person name="Matsuda M."/>
            <person name="Matzkin L."/>
            <person name="McAllister B."/>
            <person name="McBride C.S."/>
            <person name="McKernan B."/>
            <person name="McKernan K."/>
            <person name="Mendez-Lago M."/>
            <person name="Minx P."/>
            <person name="Mollenhauer M.U."/>
            <person name="Montooth K."/>
            <person name="Mount S.M."/>
            <person name="Mu X."/>
            <person name="Myers E."/>
            <person name="Negre B."/>
            <person name="Newfeld S."/>
            <person name="Nielsen R."/>
            <person name="Noor M.A."/>
            <person name="O'Grady P."/>
            <person name="Pachter L."/>
            <person name="Papaceit M."/>
            <person name="Parisi M.J."/>
            <person name="Parisi M."/>
            <person name="Parts L."/>
            <person name="Pedersen J.S."/>
            <person name="Pesole G."/>
            <person name="Phillippy A.M."/>
            <person name="Ponting C.P."/>
            <person name="Pop M."/>
            <person name="Porcelli D."/>
            <person name="Powell J.R."/>
            <person name="Prohaska S."/>
            <person name="Pruitt K."/>
            <person name="Puig M."/>
            <person name="Quesneville H."/>
            <person name="Ram K.R."/>
            <person name="Rand D."/>
            <person name="Rasmussen M.D."/>
            <person name="Reed L.K."/>
            <person name="Reenan R."/>
            <person name="Reily A."/>
            <person name="Remington K.A."/>
            <person name="Rieger T.T."/>
            <person name="Ritchie M.G."/>
            <person name="Robin C."/>
            <person name="Rogers Y.H."/>
            <person name="Rohde C."/>
            <person name="Rozas J."/>
            <person name="Rubenfield M.J."/>
            <person name="Ruiz A."/>
            <person name="Russo S."/>
            <person name="Salzberg S.L."/>
            <person name="Sanchez-Gracia A."/>
            <person name="Saranga D.J."/>
            <person name="Sato H."/>
            <person name="Schaeffer S.W."/>
            <person name="Schatz M.C."/>
            <person name="Schlenke T."/>
            <person name="Schwartz R."/>
            <person name="Segarra C."/>
            <person name="Singh R.S."/>
            <person name="Sirot L."/>
            <person name="Sirota M."/>
            <person name="Sisneros N.B."/>
            <person name="Smith C.D."/>
            <person name="Smith T.F."/>
            <person name="Spieth J."/>
            <person name="Stage D.E."/>
            <person name="Stark A."/>
            <person name="Stephan W."/>
            <person name="Strausberg R.L."/>
            <person name="Strempel S."/>
            <person name="Sturgill D."/>
            <person name="Sutton G."/>
            <person name="Sutton G.G."/>
            <person name="Tao W."/>
            <person name="Teichmann S."/>
            <person name="Tobari Y.N."/>
            <person name="Tomimura Y."/>
            <person name="Tsolas J.M."/>
            <person name="Valente V.L."/>
            <person name="Venter E."/>
            <person name="Venter J.C."/>
            <person name="Vicario S."/>
            <person name="Vieira F.G."/>
            <person name="Vilella A.J."/>
            <person name="Villasante A."/>
            <person name="Walenz B."/>
            <person name="Wang J."/>
            <person name="Wasserman M."/>
            <person name="Watts T."/>
            <person name="Wilson D."/>
            <person name="Wilson R.K."/>
            <person name="Wing R.A."/>
            <person name="Wolfner M.F."/>
            <person name="Wong A."/>
            <person name="Wong G.K."/>
            <person name="Wu C.I."/>
            <person name="Wu G."/>
            <person name="Yamamoto D."/>
            <person name="Yang H.P."/>
            <person name="Yang S.P."/>
            <person name="Yorke J.A."/>
            <person name="Yoshida K."/>
            <person name="Zdobnov E."/>
            <person name="Zhang P."/>
            <person name="Zhang Y."/>
            <person name="Zimin A.V."/>
            <person name="Baldwin J."/>
            <person name="Abdouelleil A."/>
            <person name="Abdulkadir J."/>
            <person name="Abebe A."/>
            <person name="Abera B."/>
            <person name="Abreu J."/>
            <person name="Acer S.C."/>
            <person name="Aftuck L."/>
            <person name="Alexander A."/>
            <person name="An P."/>
            <person name="Anderson E."/>
            <person name="Anderson S."/>
            <person name="Arachi H."/>
            <person name="Azer M."/>
            <person name="Bachantsang P."/>
            <person name="Barry A."/>
            <person name="Bayul T."/>
            <person name="Berlin A."/>
            <person name="Bessette D."/>
            <person name="Bloom T."/>
            <person name="Blye J."/>
            <person name="Boguslavskiy L."/>
            <person name="Bonnet C."/>
            <person name="Boukhgalter B."/>
            <person name="Bourzgui I."/>
            <person name="Brown A."/>
            <person name="Cahill P."/>
            <person name="Channer S."/>
            <person name="Cheshatsang Y."/>
            <person name="Chuda L."/>
            <person name="Citroen M."/>
            <person name="Collymore A."/>
            <person name="Cooke P."/>
            <person name="Costello M."/>
            <person name="D'Aco K."/>
            <person name="Daza R."/>
            <person name="De Haan G."/>
            <person name="DeGray S."/>
            <person name="DeMaso C."/>
            <person name="Dhargay N."/>
            <person name="Dooley K."/>
            <person name="Dooley E."/>
            <person name="Doricent M."/>
            <person name="Dorje P."/>
            <person name="Dorjee K."/>
            <person name="Dupes A."/>
            <person name="Elong R."/>
            <person name="Falk J."/>
            <person name="Farina A."/>
            <person name="Faro S."/>
            <person name="Ferguson D."/>
            <person name="Fisher S."/>
            <person name="Foley C.D."/>
            <person name="Franke A."/>
            <person name="Friedrich D."/>
            <person name="Gadbois L."/>
            <person name="Gearin G."/>
            <person name="Gearin C.R."/>
            <person name="Giannoukos G."/>
            <person name="Goode T."/>
            <person name="Graham J."/>
            <person name="Grandbois E."/>
            <person name="Grewal S."/>
            <person name="Gyaltsen K."/>
            <person name="Hafez N."/>
            <person name="Hagos B."/>
            <person name="Hall J."/>
            <person name="Henson C."/>
            <person name="Hollinger A."/>
            <person name="Honan T."/>
            <person name="Huard M.D."/>
            <person name="Hughes L."/>
            <person name="Hurhula B."/>
            <person name="Husby M.E."/>
            <person name="Kamat A."/>
            <person name="Kanga B."/>
            <person name="Kashin S."/>
            <person name="Khazanovich D."/>
            <person name="Kisner P."/>
            <person name="Lance K."/>
            <person name="Lara M."/>
            <person name="Lee W."/>
            <person name="Lennon N."/>
            <person name="Letendre F."/>
            <person name="LeVine R."/>
            <person name="Lipovsky A."/>
            <person name="Liu X."/>
            <person name="Liu J."/>
            <person name="Liu S."/>
            <person name="Lokyitsang T."/>
            <person name="Lokyitsang Y."/>
            <person name="Lubonja R."/>
            <person name="Lui A."/>
            <person name="MacDonald P."/>
            <person name="Magnisalis V."/>
            <person name="Maru K."/>
            <person name="Matthews C."/>
            <person name="McCusker W."/>
            <person name="McDonough S."/>
            <person name="Mehta T."/>
            <person name="Meldrim J."/>
            <person name="Meneus L."/>
            <person name="Mihai O."/>
            <person name="Mihalev A."/>
            <person name="Mihova T."/>
            <person name="Mittelman R."/>
            <person name="Mlenga V."/>
            <person name="Montmayeur A."/>
            <person name="Mulrain L."/>
            <person name="Navidi A."/>
            <person name="Naylor J."/>
            <person name="Negash T."/>
            <person name="Nguyen T."/>
            <person name="Nguyen N."/>
            <person name="Nicol R."/>
            <person name="Norbu C."/>
            <person name="Norbu N."/>
            <person name="Novod N."/>
            <person name="O'Neill B."/>
            <person name="Osman S."/>
            <person name="Markiewicz E."/>
            <person name="Oyono O.L."/>
            <person name="Patti C."/>
            <person name="Phunkhang P."/>
            <person name="Pierre F."/>
            <person name="Priest M."/>
            <person name="Raghuraman S."/>
            <person name="Rege F."/>
            <person name="Reyes R."/>
            <person name="Rise C."/>
            <person name="Rogov P."/>
            <person name="Ross K."/>
            <person name="Ryan E."/>
            <person name="Settipalli S."/>
            <person name="Shea T."/>
            <person name="Sherpa N."/>
            <person name="Shi L."/>
            <person name="Shih D."/>
            <person name="Sparrow T."/>
            <person name="Spaulding J."/>
            <person name="Stalker J."/>
            <person name="Stange-Thomann N."/>
            <person name="Stavropoulos S."/>
            <person name="Stone C."/>
            <person name="Strader C."/>
            <person name="Tesfaye S."/>
            <person name="Thomson T."/>
            <person name="Thoulutsang Y."/>
            <person name="Thoulutsang D."/>
            <person name="Topham K."/>
            <person name="Topping I."/>
            <person name="Tsamla T."/>
            <person name="Vassiliev H."/>
            <person name="Vo A."/>
            <person name="Wangchuk T."/>
            <person name="Wangdi T."/>
            <person name="Weiand M."/>
            <person name="Wilkinson J."/>
            <person name="Wilson A."/>
            <person name="Yadav S."/>
            <person name="Young G."/>
            <person name="Yu Q."/>
            <person name="Zembek L."/>
            <person name="Zhong D."/>
            <person name="Zimmer A."/>
            <person name="Zwirko Z."/>
            <person name="Jaffe D.B."/>
            <person name="Alvarez P."/>
            <person name="Brockman W."/>
            <person name="Butler J."/>
            <person name="Chin C."/>
            <person name="Gnerre S."/>
            <person name="Grabherr M."/>
            <person name="Kleber M."/>
            <person name="Mauceli E."/>
            <person name="MacCallum I."/>
        </authorList>
    </citation>
    <scope>NUCLEOTIDE SEQUENCE [LARGE SCALE GENOMIC DNA]</scope>
    <source>
        <strain evidence="7">Tucson 14024-0371.13</strain>
    </source>
</reference>
<dbReference type="InterPro" id="IPR003172">
    <property type="entry name" value="ML_dom"/>
</dbReference>
<dbReference type="GO" id="GO:0005576">
    <property type="term" value="C:extracellular region"/>
    <property type="evidence" value="ECO:0007669"/>
    <property type="project" value="UniProtKB-SubCell"/>
</dbReference>
<dbReference type="EMBL" id="CH902617">
    <property type="protein sequence ID" value="KPU80730.1"/>
    <property type="molecule type" value="Genomic_DNA"/>
</dbReference>
<dbReference type="InterPro" id="IPR014756">
    <property type="entry name" value="Ig_E-set"/>
</dbReference>
<dbReference type="SMR" id="A0A0P9A2G7"/>
<proteinExistence type="predicted"/>
<evidence type="ECO:0000313" key="7">
    <source>
        <dbReference type="Proteomes" id="UP000007801"/>
    </source>
</evidence>
<feature type="signal peptide" evidence="4">
    <location>
        <begin position="1"/>
        <end position="24"/>
    </location>
</feature>
<gene>
    <name evidence="6" type="primary">Dana\GF16107</name>
    <name evidence="6" type="synonym">dana_GLEANR_17380</name>
    <name evidence="6" type="ORF">GF16107</name>
</gene>